<sequence length="354" mass="38364">MSNNVKHARSLLQAFRRPSSSPIRYFQAPPVMSVQSHTSTSHLWKKKQPSDSDFLSPLLKRWVAAGSSNLRHGLPQVSSWAGFVTHSFLSSAASPNLSSKSGSPGVAAAASEQGQETTTEEKSEPVKGVVETASDEEKKGEEDLFSVKDKDKDKSSPAGGKSVNPEIEVGGKSLEESEAELLALLGEREALLEEKDKTIEDLKDKVMRSYAEVQNILDRGRREAENSRKYAVQNFAKGLLDVADNLGRAAAAVPEEFRKSDGSGEEPSGAAKILISLLLGVEMTEKQLIQAFKANGLERYESLGEAFDPNLHSAVFEVEDPSKPPGTVAVVLKVGYKLHDRVIRPAEVGVVKAR</sequence>
<gene>
    <name evidence="1" type="ORF">CY35_07G046700</name>
</gene>
<proteinExistence type="predicted"/>
<comment type="caution">
    <text evidence="1">The sequence shown here is derived from an EMBL/GenBank/DDBJ whole genome shotgun (WGS) entry which is preliminary data.</text>
</comment>
<organism evidence="1 2">
    <name type="scientific">Sphagnum magellanicum</name>
    <dbReference type="NCBI Taxonomy" id="128215"/>
    <lineage>
        <taxon>Eukaryota</taxon>
        <taxon>Viridiplantae</taxon>
        <taxon>Streptophyta</taxon>
        <taxon>Embryophyta</taxon>
        <taxon>Bryophyta</taxon>
        <taxon>Sphagnophytina</taxon>
        <taxon>Sphagnopsida</taxon>
        <taxon>Sphagnales</taxon>
        <taxon>Sphagnaceae</taxon>
        <taxon>Sphagnum</taxon>
    </lineage>
</organism>
<evidence type="ECO:0000313" key="1">
    <source>
        <dbReference type="EMBL" id="KAH9556752.1"/>
    </source>
</evidence>
<dbReference type="Proteomes" id="UP000828922">
    <property type="component" value="Linkage Group LG07"/>
</dbReference>
<keyword evidence="2" id="KW-1185">Reference proteome</keyword>
<dbReference type="EMBL" id="CM038913">
    <property type="protein sequence ID" value="KAH9556752.1"/>
    <property type="molecule type" value="Genomic_DNA"/>
</dbReference>
<name>A0ACB8HKI7_9BRYO</name>
<accession>A0ACB8HKI7</accession>
<evidence type="ECO:0000313" key="2">
    <source>
        <dbReference type="Proteomes" id="UP000828922"/>
    </source>
</evidence>
<reference evidence="2" key="1">
    <citation type="journal article" date="2022" name="New Phytol.">
        <title>Phylogenomic structure and speciation in an emerging model: the Sphagnum magellanicum complex (Bryophyta).</title>
        <authorList>
            <person name="Shaw A.J."/>
            <person name="Piatkowski B."/>
            <person name="Duffy A.M."/>
            <person name="Aguero B."/>
            <person name="Imwattana K."/>
            <person name="Nieto-Lugilde M."/>
            <person name="Healey A."/>
            <person name="Weston D.J."/>
            <person name="Patel M.N."/>
            <person name="Schmutz J."/>
            <person name="Grimwood J."/>
            <person name="Yavitt J.B."/>
            <person name="Hassel K."/>
            <person name="Stenoien H.K."/>
            <person name="Flatberg K.I."/>
            <person name="Bickford C.P."/>
            <person name="Hicks K.A."/>
        </authorList>
    </citation>
    <scope>NUCLEOTIDE SEQUENCE [LARGE SCALE GENOMIC DNA]</scope>
</reference>
<protein>
    <submittedName>
        <fullName evidence="1">Uncharacterized protein</fullName>
    </submittedName>
</protein>